<dbReference type="OrthoDB" id="406634at2759"/>
<dbReference type="Gene3D" id="3.30.2020.30">
    <property type="match status" value="1"/>
</dbReference>
<dbReference type="Proteomes" id="UP000005222">
    <property type="component" value="Chromosome A"/>
</dbReference>
<evidence type="ECO:0000256" key="5">
    <source>
        <dbReference type="ARBA" id="ARBA00023002"/>
    </source>
</evidence>
<dbReference type="FunCoup" id="G8YVI7">
    <property type="interactions" value="1094"/>
</dbReference>
<dbReference type="GO" id="GO:0051213">
    <property type="term" value="F:dioxygenase activity"/>
    <property type="evidence" value="ECO:0007669"/>
    <property type="project" value="UniProtKB-KW"/>
</dbReference>
<keyword evidence="5" id="KW-0560">Oxidoreductase</keyword>
<feature type="domain" description="TauD/TfdA-like" evidence="7">
    <location>
        <begin position="161"/>
        <end position="422"/>
    </location>
</feature>
<dbReference type="PANTHER" id="PTHR10696">
    <property type="entry name" value="GAMMA-BUTYROBETAINE HYDROXYLASE-RELATED"/>
    <property type="match status" value="1"/>
</dbReference>
<dbReference type="InterPro" id="IPR042098">
    <property type="entry name" value="TauD-like_sf"/>
</dbReference>
<keyword evidence="10" id="KW-1185">Reference proteome</keyword>
<evidence type="ECO:0000313" key="10">
    <source>
        <dbReference type="Proteomes" id="UP000005222"/>
    </source>
</evidence>
<protein>
    <submittedName>
        <fullName evidence="8">Piso0_000471 protein</fullName>
    </submittedName>
</protein>
<dbReference type="SUPFAM" id="SSF51197">
    <property type="entry name" value="Clavaminate synthase-like"/>
    <property type="match status" value="1"/>
</dbReference>
<gene>
    <name evidence="8" type="primary">Piso0_000471</name>
    <name evidence="8" type="ORF">GNLVRS01_PISO0A10076g</name>
    <name evidence="9" type="ORF">GNLVRS01_PISO0B10143g</name>
</gene>
<organism evidence="8 10">
    <name type="scientific">Pichia sorbitophila (strain ATCC MYA-4447 / BCRC 22081 / CBS 7064 / NBRC 10061 / NRRL Y-12695)</name>
    <name type="common">Hybrid yeast</name>
    <dbReference type="NCBI Taxonomy" id="559304"/>
    <lineage>
        <taxon>Eukaryota</taxon>
        <taxon>Fungi</taxon>
        <taxon>Dikarya</taxon>
        <taxon>Ascomycota</taxon>
        <taxon>Saccharomycotina</taxon>
        <taxon>Pichiomycetes</taxon>
        <taxon>Debaryomycetaceae</taxon>
        <taxon>Millerozyma</taxon>
    </lineage>
</organism>
<sequence>MLVKGYSILGKRFGAARAFHSSRIGLNLAIKGYDNESITLRIDNETVNFTNIFLRDACDLPGSVDPNHKQKKHSTAQISTGLKIEEEPRVVKKGNEEALRILWSQPNSTHESEYTKDFLLKYSNKANIRNSIFFDKEQVPWDRVNVSKLPDVLHFGYDQYFSQEGFSKVLADVNRYGISFVSNIPDPASNIKTQELSESNVGDWPIAKLARKFGYIKETFYGTLFDVKNKDEAENIAYTDTFLPLHMDLLYYESPPGLQFLHFIKNSTEGGESMFADGFAIARKVKEQDPEAYDALKKVLITYRYENNGHYYYHKRPLVVEETSWETSDYASGIIKEVNYSPPFQGHFEYGIHGDKPKESALFKLFLRGYSLFESLANQEQNQLSLKVPAGVCVIFDNRRILHSRKSFSSSNGGQRWLMGCYVDGDSFRSRLRTND</sequence>
<keyword evidence="6" id="KW-0408">Iron</keyword>
<accession>G8YVI7</accession>
<dbReference type="PANTHER" id="PTHR10696:SF25">
    <property type="entry name" value="OXIDOREDUCTASE AIM17-RELATED"/>
    <property type="match status" value="1"/>
</dbReference>
<evidence type="ECO:0000256" key="3">
    <source>
        <dbReference type="ARBA" id="ARBA00022723"/>
    </source>
</evidence>
<name>G8YVI7_PICSO</name>
<evidence type="ECO:0000256" key="1">
    <source>
        <dbReference type="ARBA" id="ARBA00001954"/>
    </source>
</evidence>
<dbReference type="Pfam" id="PF02668">
    <property type="entry name" value="TauD"/>
    <property type="match status" value="1"/>
</dbReference>
<dbReference type="InterPro" id="IPR038492">
    <property type="entry name" value="GBBH-like_N_sf"/>
</dbReference>
<evidence type="ECO:0000313" key="9">
    <source>
        <dbReference type="EMBL" id="CCE73431.1"/>
    </source>
</evidence>
<dbReference type="EMBL" id="FO082058">
    <property type="protein sequence ID" value="CCE73431.1"/>
    <property type="molecule type" value="Genomic_DNA"/>
</dbReference>
<keyword evidence="3" id="KW-0479">Metal-binding</keyword>
<dbReference type="EMBL" id="FO082059">
    <property type="protein sequence ID" value="CCE72870.1"/>
    <property type="molecule type" value="Genomic_DNA"/>
</dbReference>
<dbReference type="InterPro" id="IPR003819">
    <property type="entry name" value="TauD/TfdA-like"/>
</dbReference>
<dbReference type="OMA" id="VHITWPN"/>
<dbReference type="Proteomes" id="UP000005222">
    <property type="component" value="Chromosome B"/>
</dbReference>
<evidence type="ECO:0000313" key="8">
    <source>
        <dbReference type="EMBL" id="CCE72870.1"/>
    </source>
</evidence>
<evidence type="ECO:0000259" key="7">
    <source>
        <dbReference type="Pfam" id="PF02668"/>
    </source>
</evidence>
<dbReference type="Gene3D" id="3.60.130.10">
    <property type="entry name" value="Clavaminate synthase-like"/>
    <property type="match status" value="1"/>
</dbReference>
<dbReference type="eggNOG" id="KOG3888">
    <property type="taxonomic scope" value="Eukaryota"/>
</dbReference>
<evidence type="ECO:0000256" key="2">
    <source>
        <dbReference type="ARBA" id="ARBA00008654"/>
    </source>
</evidence>
<keyword evidence="4" id="KW-0223">Dioxygenase</keyword>
<dbReference type="GO" id="GO:0005739">
    <property type="term" value="C:mitochondrion"/>
    <property type="evidence" value="ECO:0007669"/>
    <property type="project" value="TreeGrafter"/>
</dbReference>
<dbReference type="AlphaFoldDB" id="G8YVI7"/>
<comment type="similarity">
    <text evidence="2">Belongs to the gamma-BBH/TMLD family.</text>
</comment>
<evidence type="ECO:0000256" key="4">
    <source>
        <dbReference type="ARBA" id="ARBA00022964"/>
    </source>
</evidence>
<evidence type="ECO:0000256" key="6">
    <source>
        <dbReference type="ARBA" id="ARBA00023004"/>
    </source>
</evidence>
<dbReference type="HOGENOM" id="CLU_021859_0_1_1"/>
<proteinExistence type="inferred from homology"/>
<dbReference type="InParanoid" id="G8YVI7"/>
<reference evidence="10" key="2">
    <citation type="journal article" date="2012" name="G3 (Bethesda)">
        <title>Pichia sorbitophila, an interspecies yeast hybrid reveals early steps of genome resolution following polyploidization.</title>
        <authorList>
            <person name="Leh Louis V."/>
            <person name="Despons L."/>
            <person name="Friedrich A."/>
            <person name="Martin T."/>
            <person name="Durrens P."/>
            <person name="Casaregola S."/>
            <person name="Neuveglise C."/>
            <person name="Fairhead C."/>
            <person name="Marck C."/>
            <person name="Cruz J.A."/>
            <person name="Straub M.L."/>
            <person name="Kugler V."/>
            <person name="Sacerdot C."/>
            <person name="Uzunov Z."/>
            <person name="Thierry A."/>
            <person name="Weiss S."/>
            <person name="Bleykasten C."/>
            <person name="De Montigny J."/>
            <person name="Jacques N."/>
            <person name="Jung P."/>
            <person name="Lemaire M."/>
            <person name="Mallet S."/>
            <person name="Morel G."/>
            <person name="Richard G.F."/>
            <person name="Sarkar A."/>
            <person name="Savel G."/>
            <person name="Schacherer J."/>
            <person name="Seret M.L."/>
            <person name="Talla E."/>
            <person name="Samson G."/>
            <person name="Jubin C."/>
            <person name="Poulain J."/>
            <person name="Vacherie B."/>
            <person name="Barbe V."/>
            <person name="Pelletier E."/>
            <person name="Sherman D.J."/>
            <person name="Westhof E."/>
            <person name="Weissenbach J."/>
            <person name="Baret P.V."/>
            <person name="Wincker P."/>
            <person name="Gaillardin C."/>
            <person name="Dujon B."/>
            <person name="Souciet J.L."/>
        </authorList>
    </citation>
    <scope>NUCLEOTIDE SEQUENCE [LARGE SCALE GENOMIC DNA]</scope>
    <source>
        <strain evidence="10">ATCC MYA-4447 / BCRC 22081 / CBS 7064 / NBRC 10061 / NRRL Y-12695</strain>
    </source>
</reference>
<dbReference type="STRING" id="559304.G8YVI7"/>
<dbReference type="InterPro" id="IPR050411">
    <property type="entry name" value="AlphaKG_dependent_hydroxylases"/>
</dbReference>
<dbReference type="GO" id="GO:0046872">
    <property type="term" value="F:metal ion binding"/>
    <property type="evidence" value="ECO:0007669"/>
    <property type="project" value="UniProtKB-KW"/>
</dbReference>
<comment type="cofactor">
    <cofactor evidence="1">
        <name>Fe(2+)</name>
        <dbReference type="ChEBI" id="CHEBI:29033"/>
    </cofactor>
</comment>
<dbReference type="CDD" id="cd00250">
    <property type="entry name" value="CAS_like"/>
    <property type="match status" value="1"/>
</dbReference>
<dbReference type="GO" id="GO:0045329">
    <property type="term" value="P:carnitine biosynthetic process"/>
    <property type="evidence" value="ECO:0007669"/>
    <property type="project" value="TreeGrafter"/>
</dbReference>
<reference evidence="8" key="1">
    <citation type="submission" date="2011-10" db="EMBL/GenBank/DDBJ databases">
        <authorList>
            <person name="Genoscope - CEA"/>
        </authorList>
    </citation>
    <scope>NUCLEOTIDE SEQUENCE</scope>
    <source>
        <strain evidence="8">CBS 7064</strain>
    </source>
</reference>